<evidence type="ECO:0000313" key="3">
    <source>
        <dbReference type="Proteomes" id="UP001451303"/>
    </source>
</evidence>
<dbReference type="Gene3D" id="2.160.20.80">
    <property type="entry name" value="E3 ubiquitin-protein ligase SopA"/>
    <property type="match status" value="1"/>
</dbReference>
<reference evidence="2 3" key="1">
    <citation type="submission" date="2023-09" db="EMBL/GenBank/DDBJ databases">
        <title>Multi-omics analysis of a traditional fermented food reveals byproduct-associated fungal strains for waste-to-food upcycling.</title>
        <authorList>
            <consortium name="Lawrence Berkeley National Laboratory"/>
            <person name="Rekdal V.M."/>
            <person name="Villalobos-Escobedo J.M."/>
            <person name="Rodriguez-Valeron N."/>
            <person name="Garcia M.O."/>
            <person name="Vasquez D.P."/>
            <person name="Damayanti I."/>
            <person name="Sorensen P.M."/>
            <person name="Baidoo E.E."/>
            <person name="De Carvalho A.C."/>
            <person name="Riley R."/>
            <person name="Lipzen A."/>
            <person name="He G."/>
            <person name="Yan M."/>
            <person name="Haridas S."/>
            <person name="Daum C."/>
            <person name="Yoshinaga Y."/>
            <person name="Ng V."/>
            <person name="Grigoriev I.V."/>
            <person name="Munk R."/>
            <person name="Nuraida L."/>
            <person name="Wijaya C.H."/>
            <person name="Morales P.-C."/>
            <person name="Keasling J.D."/>
        </authorList>
    </citation>
    <scope>NUCLEOTIDE SEQUENCE [LARGE SCALE GENOMIC DNA]</scope>
    <source>
        <strain evidence="2 3">FGSC 2613</strain>
    </source>
</reference>
<protein>
    <submittedName>
        <fullName evidence="2">Uncharacterized protein</fullName>
    </submittedName>
</protein>
<comment type="caution">
    <text evidence="2">The sequence shown here is derived from an EMBL/GenBank/DDBJ whole genome shotgun (WGS) entry which is preliminary data.</text>
</comment>
<keyword evidence="3" id="KW-1185">Reference proteome</keyword>
<evidence type="ECO:0000313" key="2">
    <source>
        <dbReference type="EMBL" id="KAL0472493.1"/>
    </source>
</evidence>
<proteinExistence type="predicted"/>
<dbReference type="EMBL" id="JAVLET010000003">
    <property type="protein sequence ID" value="KAL0472493.1"/>
    <property type="molecule type" value="Genomic_DNA"/>
</dbReference>
<sequence>MPHSTSLSADAHTMDVDPEVAGLIVSATNYPPINGHPPNNGHLTNGYHLDKGNTAEEVQMHMSPVHRAATGSSDQPSNHIRTPGAVAGAVITGTTINGTHIRDINITGTHITGTTISGTHISGITINGTNIMQTTISGVPISTSGTNMHGTNNNSNNLNGTTPISRAPPPIVDEQETEAEAEAAFASTVAANVTTSNSRGSTNERGTAVANHERTESTRGSLDTGVTIVYPKAMFDINPTRLGGLLRREFGDPWERGDPPVWEIEVLEK</sequence>
<feature type="region of interest" description="Disordered" evidence="1">
    <location>
        <begin position="193"/>
        <end position="220"/>
    </location>
</feature>
<organism evidence="2 3">
    <name type="scientific">Neurospora intermedia</name>
    <dbReference type="NCBI Taxonomy" id="5142"/>
    <lineage>
        <taxon>Eukaryota</taxon>
        <taxon>Fungi</taxon>
        <taxon>Dikarya</taxon>
        <taxon>Ascomycota</taxon>
        <taxon>Pezizomycotina</taxon>
        <taxon>Sordariomycetes</taxon>
        <taxon>Sordariomycetidae</taxon>
        <taxon>Sordariales</taxon>
        <taxon>Sordariaceae</taxon>
        <taxon>Neurospora</taxon>
    </lineage>
</organism>
<dbReference type="SUPFAM" id="SSF141571">
    <property type="entry name" value="Pentapeptide repeat-like"/>
    <property type="match status" value="1"/>
</dbReference>
<dbReference type="Proteomes" id="UP001451303">
    <property type="component" value="Unassembled WGS sequence"/>
</dbReference>
<accession>A0ABR3DII3</accession>
<name>A0ABR3DII3_NEUIN</name>
<gene>
    <name evidence="2" type="ORF">QR685DRAFT_571075</name>
</gene>
<evidence type="ECO:0000256" key="1">
    <source>
        <dbReference type="SAM" id="MobiDB-lite"/>
    </source>
</evidence>